<dbReference type="PANTHER" id="PTHR14969">
    <property type="entry name" value="SPHINGOSINE-1-PHOSPHATE PHOSPHOHYDROLASE"/>
    <property type="match status" value="1"/>
</dbReference>
<name>A0ABT8KCX0_9MICO</name>
<feature type="transmembrane region" description="Helical" evidence="7">
    <location>
        <begin position="171"/>
        <end position="193"/>
    </location>
</feature>
<sequence>MAPRNTLATGTVRRLPQPRHWVLLSALGALAVLTLGFAVKLLPGVLGTELALDEELTDHQHTLLNIVGVVLSTVFSPVGAAVILAVSCTWLLLVRRAPMDALAFGGITAAGWLSPEVFKVLVGEPRPDAALLDHPLLAEAGHDSFPSGHTAFVAAYAIACWVLARGGRWERAAAVAGTLAVAVMAASRLYVSAHYLTDVIGSVLVALTAAIVFCGLWNRFAGRLLPRLAGARPLGPDPEARL</sequence>
<feature type="transmembrane region" description="Helical" evidence="7">
    <location>
        <begin position="21"/>
        <end position="43"/>
    </location>
</feature>
<dbReference type="Gene3D" id="1.20.144.10">
    <property type="entry name" value="Phosphatidic acid phosphatase type 2/haloperoxidase"/>
    <property type="match status" value="1"/>
</dbReference>
<dbReference type="EMBL" id="JAROCF010000001">
    <property type="protein sequence ID" value="MDN4615310.1"/>
    <property type="molecule type" value="Genomic_DNA"/>
</dbReference>
<feature type="transmembrane region" description="Helical" evidence="7">
    <location>
        <begin position="101"/>
        <end position="122"/>
    </location>
</feature>
<accession>A0ABT8KCX0</accession>
<proteinExistence type="predicted"/>
<keyword evidence="10" id="KW-1185">Reference proteome</keyword>
<keyword evidence="4" id="KW-0378">Hydrolase</keyword>
<protein>
    <submittedName>
        <fullName evidence="9">Phosphatase PAP2 family protein</fullName>
    </submittedName>
</protein>
<dbReference type="InterPro" id="IPR036938">
    <property type="entry name" value="PAP2/HPO_sf"/>
</dbReference>
<feature type="transmembrane region" description="Helical" evidence="7">
    <location>
        <begin position="63"/>
        <end position="94"/>
    </location>
</feature>
<gene>
    <name evidence="9" type="ORF">P5G50_12720</name>
</gene>
<evidence type="ECO:0000256" key="5">
    <source>
        <dbReference type="ARBA" id="ARBA00022989"/>
    </source>
</evidence>
<evidence type="ECO:0000256" key="4">
    <source>
        <dbReference type="ARBA" id="ARBA00022801"/>
    </source>
</evidence>
<evidence type="ECO:0000313" key="9">
    <source>
        <dbReference type="EMBL" id="MDN4615310.1"/>
    </source>
</evidence>
<dbReference type="SUPFAM" id="SSF48317">
    <property type="entry name" value="Acid phosphatase/Vanadium-dependent haloperoxidase"/>
    <property type="match status" value="1"/>
</dbReference>
<comment type="subcellular location">
    <subcellularLocation>
        <location evidence="1">Cell membrane</location>
        <topology evidence="1">Multi-pass membrane protein</topology>
    </subcellularLocation>
</comment>
<evidence type="ECO:0000313" key="10">
    <source>
        <dbReference type="Proteomes" id="UP001174208"/>
    </source>
</evidence>
<evidence type="ECO:0000256" key="3">
    <source>
        <dbReference type="ARBA" id="ARBA00022692"/>
    </source>
</evidence>
<evidence type="ECO:0000256" key="6">
    <source>
        <dbReference type="ARBA" id="ARBA00023136"/>
    </source>
</evidence>
<keyword evidence="6 7" id="KW-0472">Membrane</keyword>
<feature type="domain" description="Phosphatidic acid phosphatase type 2/haloperoxidase" evidence="8">
    <location>
        <begin position="104"/>
        <end position="214"/>
    </location>
</feature>
<evidence type="ECO:0000256" key="2">
    <source>
        <dbReference type="ARBA" id="ARBA00022475"/>
    </source>
</evidence>
<keyword evidence="3 7" id="KW-0812">Transmembrane</keyword>
<dbReference type="Pfam" id="PF01569">
    <property type="entry name" value="PAP2"/>
    <property type="match status" value="1"/>
</dbReference>
<dbReference type="Proteomes" id="UP001174208">
    <property type="component" value="Unassembled WGS sequence"/>
</dbReference>
<dbReference type="PANTHER" id="PTHR14969:SF62">
    <property type="entry name" value="DECAPRENYLPHOSPHORYL-5-PHOSPHORIBOSE PHOSPHATASE RV3807C-RELATED"/>
    <property type="match status" value="1"/>
</dbReference>
<evidence type="ECO:0000256" key="1">
    <source>
        <dbReference type="ARBA" id="ARBA00004651"/>
    </source>
</evidence>
<keyword evidence="2" id="KW-1003">Cell membrane</keyword>
<evidence type="ECO:0000256" key="7">
    <source>
        <dbReference type="SAM" id="Phobius"/>
    </source>
</evidence>
<keyword evidence="5 7" id="KW-1133">Transmembrane helix</keyword>
<feature type="transmembrane region" description="Helical" evidence="7">
    <location>
        <begin position="199"/>
        <end position="217"/>
    </location>
</feature>
<dbReference type="InterPro" id="IPR000326">
    <property type="entry name" value="PAP2/HPO"/>
</dbReference>
<feature type="transmembrane region" description="Helical" evidence="7">
    <location>
        <begin position="145"/>
        <end position="164"/>
    </location>
</feature>
<organism evidence="9 10">
    <name type="scientific">Leifsonia williamsii</name>
    <dbReference type="NCBI Taxonomy" id="3035919"/>
    <lineage>
        <taxon>Bacteria</taxon>
        <taxon>Bacillati</taxon>
        <taxon>Actinomycetota</taxon>
        <taxon>Actinomycetes</taxon>
        <taxon>Micrococcales</taxon>
        <taxon>Microbacteriaceae</taxon>
        <taxon>Leifsonia</taxon>
    </lineage>
</organism>
<comment type="caution">
    <text evidence="9">The sequence shown here is derived from an EMBL/GenBank/DDBJ whole genome shotgun (WGS) entry which is preliminary data.</text>
</comment>
<dbReference type="RefSeq" id="WP_301208499.1">
    <property type="nucleotide sequence ID" value="NZ_JAROCF010000001.1"/>
</dbReference>
<dbReference type="SMART" id="SM00014">
    <property type="entry name" value="acidPPc"/>
    <property type="match status" value="1"/>
</dbReference>
<reference evidence="9" key="1">
    <citation type="submission" date="2023-06" db="EMBL/GenBank/DDBJ databases">
        <title>MT1 and MT2 Draft Genomes of Novel Species.</title>
        <authorList>
            <person name="Venkateswaran K."/>
        </authorList>
    </citation>
    <scope>NUCLEOTIDE SEQUENCE</scope>
    <source>
        <strain evidence="9">F6_8S_P_1B</strain>
    </source>
</reference>
<evidence type="ECO:0000259" key="8">
    <source>
        <dbReference type="SMART" id="SM00014"/>
    </source>
</evidence>